<evidence type="ECO:0000313" key="3">
    <source>
        <dbReference type="Proteomes" id="UP000674143"/>
    </source>
</evidence>
<dbReference type="RefSeq" id="XP_067060732.1">
    <property type="nucleotide sequence ID" value="XM_067205180.1"/>
</dbReference>
<keyword evidence="1" id="KW-1133">Transmembrane helix</keyword>
<feature type="transmembrane region" description="Helical" evidence="1">
    <location>
        <begin position="477"/>
        <end position="500"/>
    </location>
</feature>
<dbReference type="EMBL" id="JAFHLR010000031">
    <property type="protein sequence ID" value="KAG5471615.1"/>
    <property type="molecule type" value="Genomic_DNA"/>
</dbReference>
<sequence length="613" mass="68353">MMAYVVSTEQVPSVEEEARTIFMPPVAESFAVDGGGQVDEAAHVFEYGGETLAADGAVGNTYHLKPAIREMLERLVIHEDRIIENLPDIKARELMLIGNCVSICTREKMEGIVVTFHYTGLVVNMSSTAVTLRHVVRYTPVDYQAYLSRENNIRKVGLRGGCKSGVGTRRCASESELRVGKDQEVSSTENARIALSADAAGSLTPALVLCPEEGLEATALARRQEDREPINGTHITFVDHGCSAASTRAARHRRFRSFHGSCGPIPYVTFSRKSIHEVEFGRDPRSSFYSLFQDPAKHIGDMQYLRMFVRRYLVHTSEGNNPRQVPLYAYLSARCAWPNLDRELVKELVQEELVGLLKTDRAIEKEKKRSRIRGTAVLLALNNESPEPLFSRSGILYLRSVSRISRSVGVGVLFLTVVFVIYTGVVLSVLGDPLIVRYSVKSLGYYILSILVWAATGVCIILHSLSSRSPLRPHVETLMISSIWSAGAVACTIMIMVITAEHLTKRSILSFMSAAPMNDLCSFYRKYKCSGLFKSCENFSLEMCRDLCAVLMLYTRGCYDFFSSRLQVVTIPLLVLSILVGLLVLYSFFLLWRQFRLAGSMSRRLPVLGPPSR</sequence>
<evidence type="ECO:0000256" key="1">
    <source>
        <dbReference type="SAM" id="Phobius"/>
    </source>
</evidence>
<dbReference type="KEGG" id="loi:92359114"/>
<evidence type="ECO:0000313" key="2">
    <source>
        <dbReference type="EMBL" id="KAG5471615.1"/>
    </source>
</evidence>
<reference evidence="2 3" key="1">
    <citation type="submission" date="2021-02" db="EMBL/GenBank/DDBJ databases">
        <title>Leishmania (Mundinia) orientalis Genome sequencing and assembly.</title>
        <authorList>
            <person name="Almutairi H."/>
            <person name="Gatherer D."/>
        </authorList>
    </citation>
    <scope>NUCLEOTIDE SEQUENCE [LARGE SCALE GENOMIC DNA]</scope>
    <source>
        <strain evidence="2">LSCM4</strain>
    </source>
</reference>
<dbReference type="Proteomes" id="UP000674143">
    <property type="component" value="Chromosome 31"/>
</dbReference>
<feature type="transmembrane region" description="Helical" evidence="1">
    <location>
        <begin position="569"/>
        <end position="592"/>
    </location>
</feature>
<keyword evidence="1" id="KW-0812">Transmembrane</keyword>
<keyword evidence="1" id="KW-0472">Membrane</keyword>
<dbReference type="AlphaFoldDB" id="A0A836GTK6"/>
<name>A0A836GTK6_9TRYP</name>
<gene>
    <name evidence="2" type="ORF">LSCM4_03164</name>
</gene>
<dbReference type="GeneID" id="92359114"/>
<protein>
    <submittedName>
        <fullName evidence="2">Uncharacterized protein</fullName>
    </submittedName>
</protein>
<proteinExistence type="predicted"/>
<comment type="caution">
    <text evidence="2">The sequence shown here is derived from an EMBL/GenBank/DDBJ whole genome shotgun (WGS) entry which is preliminary data.</text>
</comment>
<feature type="transmembrane region" description="Helical" evidence="1">
    <location>
        <begin position="443"/>
        <end position="465"/>
    </location>
</feature>
<keyword evidence="3" id="KW-1185">Reference proteome</keyword>
<feature type="transmembrane region" description="Helical" evidence="1">
    <location>
        <begin position="408"/>
        <end position="431"/>
    </location>
</feature>
<accession>A0A836GTK6</accession>
<organism evidence="2 3">
    <name type="scientific">Leishmania orientalis</name>
    <dbReference type="NCBI Taxonomy" id="2249476"/>
    <lineage>
        <taxon>Eukaryota</taxon>
        <taxon>Discoba</taxon>
        <taxon>Euglenozoa</taxon>
        <taxon>Kinetoplastea</taxon>
        <taxon>Metakinetoplastina</taxon>
        <taxon>Trypanosomatida</taxon>
        <taxon>Trypanosomatidae</taxon>
        <taxon>Leishmaniinae</taxon>
        <taxon>Leishmania</taxon>
    </lineage>
</organism>